<evidence type="ECO:0000313" key="1">
    <source>
        <dbReference type="EMBL" id="GAH41043.1"/>
    </source>
</evidence>
<dbReference type="AlphaFoldDB" id="X1H6X1"/>
<accession>X1H6X1</accession>
<name>X1H6X1_9ZZZZ</name>
<proteinExistence type="predicted"/>
<gene>
    <name evidence="1" type="ORF">S03H2_26282</name>
</gene>
<sequence length="59" mass="6730">MCFRFGGSGIALVKDEGIAVFRKKLLEEARKRKFSRPEFYEVKIGEGARAYFLNKEGKG</sequence>
<comment type="caution">
    <text evidence="1">The sequence shown here is derived from an EMBL/GenBank/DDBJ whole genome shotgun (WGS) entry which is preliminary data.</text>
</comment>
<organism evidence="1">
    <name type="scientific">marine sediment metagenome</name>
    <dbReference type="NCBI Taxonomy" id="412755"/>
    <lineage>
        <taxon>unclassified sequences</taxon>
        <taxon>metagenomes</taxon>
        <taxon>ecological metagenomes</taxon>
    </lineage>
</organism>
<dbReference type="EMBL" id="BARU01015175">
    <property type="protein sequence ID" value="GAH41043.1"/>
    <property type="molecule type" value="Genomic_DNA"/>
</dbReference>
<reference evidence="1" key="1">
    <citation type="journal article" date="2014" name="Front. Microbiol.">
        <title>High frequency of phylogenetically diverse reductive dehalogenase-homologous genes in deep subseafloor sedimentary metagenomes.</title>
        <authorList>
            <person name="Kawai M."/>
            <person name="Futagami T."/>
            <person name="Toyoda A."/>
            <person name="Takaki Y."/>
            <person name="Nishi S."/>
            <person name="Hori S."/>
            <person name="Arai W."/>
            <person name="Tsubouchi T."/>
            <person name="Morono Y."/>
            <person name="Uchiyama I."/>
            <person name="Ito T."/>
            <person name="Fujiyama A."/>
            <person name="Inagaki F."/>
            <person name="Takami H."/>
        </authorList>
    </citation>
    <scope>NUCLEOTIDE SEQUENCE</scope>
    <source>
        <strain evidence="1">Expedition CK06-06</strain>
    </source>
</reference>
<dbReference type="InterPro" id="IPR036554">
    <property type="entry name" value="GHMP_kinase_C_sf"/>
</dbReference>
<dbReference type="SUPFAM" id="SSF55060">
    <property type="entry name" value="GHMP Kinase, C-terminal domain"/>
    <property type="match status" value="1"/>
</dbReference>
<protein>
    <submittedName>
        <fullName evidence="1">Uncharacterized protein</fullName>
    </submittedName>
</protein>